<evidence type="ECO:0000256" key="10">
    <source>
        <dbReference type="SAM" id="Coils"/>
    </source>
</evidence>
<dbReference type="Gene3D" id="2.30.29.30">
    <property type="entry name" value="Pleckstrin-homology domain (PH domain)/Phosphotyrosine-binding domain (PTB)"/>
    <property type="match status" value="1"/>
</dbReference>
<feature type="region of interest" description="Disordered" evidence="11">
    <location>
        <begin position="315"/>
        <end position="351"/>
    </location>
</feature>
<dbReference type="InterPro" id="IPR044100">
    <property type="entry name" value="Homer_EVH1"/>
</dbReference>
<evidence type="ECO:0000313" key="13">
    <source>
        <dbReference type="EMBL" id="KAJ7409448.1"/>
    </source>
</evidence>
<protein>
    <submittedName>
        <fullName evidence="13">Homer protein 2</fullName>
    </submittedName>
</protein>
<dbReference type="SUPFAM" id="SSF50729">
    <property type="entry name" value="PH domain-like"/>
    <property type="match status" value="1"/>
</dbReference>
<proteinExistence type="inferred from homology"/>
<keyword evidence="14" id="KW-1185">Reference proteome</keyword>
<feature type="coiled-coil region" evidence="10">
    <location>
        <begin position="353"/>
        <end position="505"/>
    </location>
</feature>
<feature type="region of interest" description="Disordered" evidence="11">
    <location>
        <begin position="277"/>
        <end position="303"/>
    </location>
</feature>
<organism evidence="13 14">
    <name type="scientific">Willisornis vidua</name>
    <name type="common">Xingu scale-backed antbird</name>
    <dbReference type="NCBI Taxonomy" id="1566151"/>
    <lineage>
        <taxon>Eukaryota</taxon>
        <taxon>Metazoa</taxon>
        <taxon>Chordata</taxon>
        <taxon>Craniata</taxon>
        <taxon>Vertebrata</taxon>
        <taxon>Euteleostomi</taxon>
        <taxon>Archelosauria</taxon>
        <taxon>Archosauria</taxon>
        <taxon>Dinosauria</taxon>
        <taxon>Saurischia</taxon>
        <taxon>Theropoda</taxon>
        <taxon>Coelurosauria</taxon>
        <taxon>Aves</taxon>
        <taxon>Neognathae</taxon>
        <taxon>Neoaves</taxon>
        <taxon>Telluraves</taxon>
        <taxon>Australaves</taxon>
        <taxon>Passeriformes</taxon>
        <taxon>Thamnophilidae</taxon>
        <taxon>Willisornis</taxon>
    </lineage>
</organism>
<gene>
    <name evidence="13" type="primary">HOMER2</name>
    <name evidence="13" type="ORF">WISP_114611</name>
</gene>
<comment type="subcellular location">
    <subcellularLocation>
        <location evidence="2">Cytoplasm</location>
    </subcellularLocation>
    <subcellularLocation>
        <location evidence="9">Postsynaptic density</location>
    </subcellularLocation>
</comment>
<evidence type="ECO:0000256" key="3">
    <source>
        <dbReference type="ARBA" id="ARBA00022490"/>
    </source>
</evidence>
<dbReference type="Pfam" id="PF08826">
    <property type="entry name" value="DMPK_coil"/>
    <property type="match status" value="1"/>
</dbReference>
<sequence>MDIERIFRQPQSSSRTVINIIKGANVINESPPAEICPYLPQVGFESITRKMGKSECPSLNQAMKYPHLKIQMSVQNPVEKSGLENSEFWSSVLGSRESSVDLGMVKAVWDAVKEDVPPVLKAAPLEFVNAVALPACCGVWEGVVAPAASAGSSPWALPMGLGSLGEQPIFTTRAHVFQIDPSTKKNWVPASKQAVTVSYFYDSTRNSYRIISVDGAKVIINSTITPNMTFTKTSQKFGQWADSRANTVFGLGFPSEQQLTKFAEKFQEVKEAAKLARDRSQEKIETSSNHSQTSFAAKMKREMQETPSVRLCVVLQESGRETPSSTRASSVNGTDDEKASHGGPAEAHLKSENDKLKIALAQSSSNVKKWETELQTLRESNARLSTALQESAASIEHWKKQFSACKEENDQLRSKIEELEEQCNEINKEKERNAQLSRRLQELETELQDKELELEELRKQGEIIPELMSECESVSEQLQDAEKKNKDLEEKVRTLRTEVEESKHRQTNLKTELKNFLDVLDGKIDELHDFRQGLSKLGVDN</sequence>
<dbReference type="Proteomes" id="UP001145742">
    <property type="component" value="Unassembled WGS sequence"/>
</dbReference>
<evidence type="ECO:0000256" key="2">
    <source>
        <dbReference type="ARBA" id="ARBA00004496"/>
    </source>
</evidence>
<dbReference type="EMBL" id="WHWB01034471">
    <property type="protein sequence ID" value="KAJ7409448.1"/>
    <property type="molecule type" value="Genomic_DNA"/>
</dbReference>
<evidence type="ECO:0000256" key="6">
    <source>
        <dbReference type="ARBA" id="ARBA00023018"/>
    </source>
</evidence>
<keyword evidence="4" id="KW-0597">Phosphoprotein</keyword>
<comment type="cofactor">
    <cofactor evidence="1">
        <name>Mg(2+)</name>
        <dbReference type="ChEBI" id="CHEBI:18420"/>
    </cofactor>
</comment>
<evidence type="ECO:0000256" key="8">
    <source>
        <dbReference type="ARBA" id="ARBA00023606"/>
    </source>
</evidence>
<reference evidence="13" key="1">
    <citation type="submission" date="2019-10" db="EMBL/GenBank/DDBJ databases">
        <authorList>
            <person name="Soares A.E.R."/>
            <person name="Aleixo A."/>
            <person name="Schneider P."/>
            <person name="Miyaki C.Y."/>
            <person name="Schneider M.P."/>
            <person name="Mello C."/>
            <person name="Vasconcelos A.T.R."/>
        </authorList>
    </citation>
    <scope>NUCLEOTIDE SEQUENCE</scope>
    <source>
        <tissue evidence="13">Muscle</tissue>
    </source>
</reference>
<evidence type="ECO:0000256" key="11">
    <source>
        <dbReference type="SAM" id="MobiDB-lite"/>
    </source>
</evidence>
<evidence type="ECO:0000256" key="1">
    <source>
        <dbReference type="ARBA" id="ARBA00001946"/>
    </source>
</evidence>
<keyword evidence="6" id="KW-0770">Synapse</keyword>
<dbReference type="InterPro" id="IPR014930">
    <property type="entry name" value="Myotonic_dystrophy_kinase_coil"/>
</dbReference>
<keyword evidence="3" id="KW-0963">Cytoplasm</keyword>
<feature type="domain" description="WH1" evidence="12">
    <location>
        <begin position="161"/>
        <end position="273"/>
    </location>
</feature>
<accession>A0ABQ9CZF1</accession>
<dbReference type="Gene3D" id="1.20.5.1700">
    <property type="match status" value="1"/>
</dbReference>
<comment type="similarity">
    <text evidence="8">Belongs to the Homer family.</text>
</comment>
<dbReference type="InterPro" id="IPR045027">
    <property type="entry name" value="Homer"/>
</dbReference>
<evidence type="ECO:0000256" key="4">
    <source>
        <dbReference type="ARBA" id="ARBA00022553"/>
    </source>
</evidence>
<keyword evidence="5" id="KW-0479">Metal-binding</keyword>
<dbReference type="InterPro" id="IPR000697">
    <property type="entry name" value="WH1/EVH1_dom"/>
</dbReference>
<dbReference type="SUPFAM" id="SSF90257">
    <property type="entry name" value="Myosin rod fragments"/>
    <property type="match status" value="1"/>
</dbReference>
<evidence type="ECO:0000256" key="9">
    <source>
        <dbReference type="ARBA" id="ARBA00034105"/>
    </source>
</evidence>
<dbReference type="PANTHER" id="PTHR10918">
    <property type="entry name" value="HOMER"/>
    <property type="match status" value="1"/>
</dbReference>
<dbReference type="Pfam" id="PF00568">
    <property type="entry name" value="WH1"/>
    <property type="match status" value="1"/>
</dbReference>
<dbReference type="CDD" id="cd01206">
    <property type="entry name" value="EVH1_Homer_Vesl"/>
    <property type="match status" value="1"/>
</dbReference>
<feature type="compositionally biased region" description="Polar residues" evidence="11">
    <location>
        <begin position="286"/>
        <end position="295"/>
    </location>
</feature>
<evidence type="ECO:0000313" key="14">
    <source>
        <dbReference type="Proteomes" id="UP001145742"/>
    </source>
</evidence>
<keyword evidence="7 10" id="KW-0175">Coiled coil</keyword>
<feature type="compositionally biased region" description="Polar residues" evidence="11">
    <location>
        <begin position="321"/>
        <end position="333"/>
    </location>
</feature>
<dbReference type="InterPro" id="IPR011993">
    <property type="entry name" value="PH-like_dom_sf"/>
</dbReference>
<dbReference type="SMART" id="SM00461">
    <property type="entry name" value="WH1"/>
    <property type="match status" value="1"/>
</dbReference>
<name>A0ABQ9CZF1_9PASS</name>
<evidence type="ECO:0000256" key="7">
    <source>
        <dbReference type="ARBA" id="ARBA00023054"/>
    </source>
</evidence>
<comment type="caution">
    <text evidence="13">The sequence shown here is derived from an EMBL/GenBank/DDBJ whole genome shotgun (WGS) entry which is preliminary data.</text>
</comment>
<evidence type="ECO:0000259" key="12">
    <source>
        <dbReference type="PROSITE" id="PS50229"/>
    </source>
</evidence>
<evidence type="ECO:0000256" key="5">
    <source>
        <dbReference type="ARBA" id="ARBA00022723"/>
    </source>
</evidence>
<dbReference type="PROSITE" id="PS50229">
    <property type="entry name" value="WH1"/>
    <property type="match status" value="1"/>
</dbReference>